<dbReference type="Gene3D" id="3.40.50.300">
    <property type="entry name" value="P-loop containing nucleotide triphosphate hydrolases"/>
    <property type="match status" value="1"/>
</dbReference>
<dbReference type="GO" id="GO:0005737">
    <property type="term" value="C:cytoplasm"/>
    <property type="evidence" value="ECO:0007669"/>
    <property type="project" value="UniProtKB-SubCell"/>
</dbReference>
<dbReference type="GO" id="GO:0016887">
    <property type="term" value="F:ATP hydrolysis activity"/>
    <property type="evidence" value="ECO:0007669"/>
    <property type="project" value="UniProtKB-UniRule"/>
</dbReference>
<dbReference type="EMBL" id="HBKQ01034458">
    <property type="protein sequence ID" value="CAE2255256.1"/>
    <property type="molecule type" value="Transcribed_RNA"/>
</dbReference>
<keyword evidence="7 10" id="KW-0418">Kinase</keyword>
<evidence type="ECO:0000256" key="8">
    <source>
        <dbReference type="ARBA" id="ARBA00022840"/>
    </source>
</evidence>
<feature type="region of interest" description="LID" evidence="10">
    <location>
        <begin position="126"/>
        <end position="136"/>
    </location>
</feature>
<evidence type="ECO:0000256" key="4">
    <source>
        <dbReference type="ARBA" id="ARBA00022552"/>
    </source>
</evidence>
<feature type="binding site" evidence="10">
    <location>
        <position position="27"/>
    </location>
    <ligand>
        <name>ATP</name>
        <dbReference type="ChEBI" id="CHEBI:30616"/>
    </ligand>
</feature>
<dbReference type="Pfam" id="PF13238">
    <property type="entry name" value="AAA_18"/>
    <property type="match status" value="1"/>
</dbReference>
<comment type="similarity">
    <text evidence="10">Belongs to the adenylate kinase family. AK6 subfamily.</text>
</comment>
<dbReference type="AlphaFoldDB" id="A0A7S4J827"/>
<evidence type="ECO:0000256" key="7">
    <source>
        <dbReference type="ARBA" id="ARBA00022777"/>
    </source>
</evidence>
<feature type="binding site" evidence="10">
    <location>
        <position position="23"/>
    </location>
    <ligand>
        <name>ATP</name>
        <dbReference type="ChEBI" id="CHEBI:30616"/>
    </ligand>
</feature>
<dbReference type="GO" id="GO:0005634">
    <property type="term" value="C:nucleus"/>
    <property type="evidence" value="ECO:0007669"/>
    <property type="project" value="UniProtKB-SubCell"/>
</dbReference>
<dbReference type="GO" id="GO:0006364">
    <property type="term" value="P:rRNA processing"/>
    <property type="evidence" value="ECO:0007669"/>
    <property type="project" value="UniProtKB-KW"/>
</dbReference>
<keyword evidence="6 10" id="KW-0547">Nucleotide-binding</keyword>
<evidence type="ECO:0000256" key="5">
    <source>
        <dbReference type="ARBA" id="ARBA00022679"/>
    </source>
</evidence>
<dbReference type="FunFam" id="3.40.50.300:FF:000372">
    <property type="entry name" value="Adenylate kinase isoenzyme 6 homolog"/>
    <property type="match status" value="1"/>
</dbReference>
<evidence type="ECO:0000256" key="9">
    <source>
        <dbReference type="ARBA" id="ARBA00023242"/>
    </source>
</evidence>
<comment type="catalytic activity">
    <reaction evidence="10">
        <text>ATP + H2O = ADP + phosphate + H(+)</text>
        <dbReference type="Rhea" id="RHEA:13065"/>
        <dbReference type="ChEBI" id="CHEBI:15377"/>
        <dbReference type="ChEBI" id="CHEBI:15378"/>
        <dbReference type="ChEBI" id="CHEBI:30616"/>
        <dbReference type="ChEBI" id="CHEBI:43474"/>
        <dbReference type="ChEBI" id="CHEBI:456216"/>
    </reaction>
</comment>
<feature type="binding site" evidence="10">
    <location>
        <position position="25"/>
    </location>
    <ligand>
        <name>ATP</name>
        <dbReference type="ChEBI" id="CHEBI:30616"/>
    </ligand>
</feature>
<sequence length="193" mass="22114">MSDAEGESSERSRPNILVTGTPGVGKTATASLIAERLGMKHVNVGDLIKRHKFHSGKDAQFDSYVLDDDNEDKLLDLMEEMLRSSAAAGEGAVVDYHGCDFFPERWFDLVLVLRARTDVLYDRLTKRGYADEKRRENLECEIMQVVLDEARESYEREIVHEVRSDTIEEMEGNVDRVDQWVKQWRSDNGKEES</sequence>
<comment type="function">
    <text evidence="10">Broad-specificity nucleoside monophosphate (NMP) kinase that catalyzes the reversible transfer of the terminal phosphate group between nucleoside triphosphates and monophosphates. Has also ATPase activity. Involved in the late cytoplasmic maturation steps of the 40S ribosomal particles, specifically 18S rRNA maturation. While NMP activity is not required for ribosome maturation, ATPase activity is. Associates transiently with small ribosomal subunit protein uS11. ATP hydrolysis breaks the interaction with uS11. May temporarily remove uS11 from the ribosome to enable a conformational change of the ribosomal RNA that is needed for the final maturation step of the small ribosomal subunit. Its NMP activity may have a role in nuclear energy homeostasis.</text>
</comment>
<dbReference type="GO" id="GO:0004017">
    <property type="term" value="F:AMP kinase activity"/>
    <property type="evidence" value="ECO:0007669"/>
    <property type="project" value="UniProtKB-UniRule"/>
</dbReference>
<reference evidence="12" key="1">
    <citation type="submission" date="2021-01" db="EMBL/GenBank/DDBJ databases">
        <authorList>
            <person name="Corre E."/>
            <person name="Pelletier E."/>
            <person name="Niang G."/>
            <person name="Scheremetjew M."/>
            <person name="Finn R."/>
            <person name="Kale V."/>
            <person name="Holt S."/>
            <person name="Cochrane G."/>
            <person name="Meng A."/>
            <person name="Brown T."/>
            <person name="Cohen L."/>
        </authorList>
    </citation>
    <scope>NUCLEOTIDE SEQUENCE</scope>
    <source>
        <strain evidence="12">Isolate 1302-5</strain>
    </source>
</reference>
<feature type="binding site" evidence="10">
    <location>
        <position position="127"/>
    </location>
    <ligand>
        <name>ATP</name>
        <dbReference type="ChEBI" id="CHEBI:30616"/>
    </ligand>
</feature>
<evidence type="ECO:0000256" key="3">
    <source>
        <dbReference type="ARBA" id="ARBA00022517"/>
    </source>
</evidence>
<dbReference type="InterPro" id="IPR020618">
    <property type="entry name" value="Adenyl_kinase_AK6"/>
</dbReference>
<evidence type="ECO:0000256" key="6">
    <source>
        <dbReference type="ARBA" id="ARBA00022741"/>
    </source>
</evidence>
<comment type="catalytic activity">
    <reaction evidence="1 10">
        <text>AMP + ATP = 2 ADP</text>
        <dbReference type="Rhea" id="RHEA:12973"/>
        <dbReference type="ChEBI" id="CHEBI:30616"/>
        <dbReference type="ChEBI" id="CHEBI:456215"/>
        <dbReference type="ChEBI" id="CHEBI:456216"/>
        <dbReference type="EC" id="2.7.4.3"/>
    </reaction>
</comment>
<dbReference type="PANTHER" id="PTHR12595">
    <property type="entry name" value="POS9-ACTIVATING FACTOR FAP7-RELATED"/>
    <property type="match status" value="1"/>
</dbReference>
<dbReference type="PANTHER" id="PTHR12595:SF0">
    <property type="entry name" value="ADENYLATE KINASE ISOENZYME 6"/>
    <property type="match status" value="1"/>
</dbReference>
<comment type="subcellular location">
    <subcellularLocation>
        <location evidence="10">Cytoplasm</location>
    </subcellularLocation>
    <subcellularLocation>
        <location evidence="10">Nucleus</location>
    </subcellularLocation>
</comment>
<comment type="subunit">
    <text evidence="10">Interacts with small ribosomal subunit protein uS11. Not a structural component of 43S pre-ribosomes, but transiently interacts with them by binding to uS11.</text>
</comment>
<keyword evidence="4 10" id="KW-0698">rRNA processing</keyword>
<evidence type="ECO:0000256" key="11">
    <source>
        <dbReference type="SAM" id="MobiDB-lite"/>
    </source>
</evidence>
<keyword evidence="9 10" id="KW-0539">Nucleus</keyword>
<dbReference type="EC" id="2.7.4.3" evidence="10"/>
<keyword evidence="5 10" id="KW-0808">Transferase</keyword>
<dbReference type="InterPro" id="IPR027417">
    <property type="entry name" value="P-loop_NTPase"/>
</dbReference>
<evidence type="ECO:0000256" key="10">
    <source>
        <dbReference type="HAMAP-Rule" id="MF_03173"/>
    </source>
</evidence>
<proteinExistence type="inferred from homology"/>
<dbReference type="HAMAP" id="MF_00039">
    <property type="entry name" value="Adenylate_kinase_AK6"/>
    <property type="match status" value="1"/>
</dbReference>
<accession>A0A7S4J827</accession>
<comment type="caution">
    <text evidence="10">Lacks conserved residue(s) required for the propagation of feature annotation.</text>
</comment>
<feature type="region of interest" description="Disordered" evidence="11">
    <location>
        <begin position="1"/>
        <end position="22"/>
    </location>
</feature>
<protein>
    <recommendedName>
        <fullName evidence="10">Adenylate kinase isoenzyme 6 homolog</fullName>
        <shortName evidence="10">AK6</shortName>
        <ecNumber evidence="10">2.7.4.3</ecNumber>
    </recommendedName>
    <alternativeName>
        <fullName evidence="10">Dual activity adenylate kinase/ATPase</fullName>
        <shortName evidence="10">AK/ATPase</shortName>
    </alternativeName>
</protein>
<dbReference type="GO" id="GO:0042274">
    <property type="term" value="P:ribosomal small subunit biogenesis"/>
    <property type="evidence" value="ECO:0007669"/>
    <property type="project" value="UniProtKB-UniRule"/>
</dbReference>
<organism evidence="12">
    <name type="scientific">Odontella aurita</name>
    <dbReference type="NCBI Taxonomy" id="265563"/>
    <lineage>
        <taxon>Eukaryota</taxon>
        <taxon>Sar</taxon>
        <taxon>Stramenopiles</taxon>
        <taxon>Ochrophyta</taxon>
        <taxon>Bacillariophyta</taxon>
        <taxon>Mediophyceae</taxon>
        <taxon>Biddulphiophycidae</taxon>
        <taxon>Eupodiscales</taxon>
        <taxon>Odontellaceae</taxon>
        <taxon>Odontella</taxon>
    </lineage>
</organism>
<name>A0A7S4J827_9STRA</name>
<dbReference type="GO" id="GO:0005524">
    <property type="term" value="F:ATP binding"/>
    <property type="evidence" value="ECO:0007669"/>
    <property type="project" value="UniProtKB-KW"/>
</dbReference>
<evidence type="ECO:0000256" key="2">
    <source>
        <dbReference type="ARBA" id="ARBA00022490"/>
    </source>
</evidence>
<evidence type="ECO:0000313" key="12">
    <source>
        <dbReference type="EMBL" id="CAE2255256.1"/>
    </source>
</evidence>
<feature type="binding site" evidence="10">
    <location>
        <position position="26"/>
    </location>
    <ligand>
        <name>ATP</name>
        <dbReference type="ChEBI" id="CHEBI:30616"/>
    </ligand>
</feature>
<evidence type="ECO:0000256" key="1">
    <source>
        <dbReference type="ARBA" id="ARBA00000582"/>
    </source>
</evidence>
<keyword evidence="2 10" id="KW-0963">Cytoplasm</keyword>
<keyword evidence="8 10" id="KW-0067">ATP-binding</keyword>
<keyword evidence="3 10" id="KW-0690">Ribosome biogenesis</keyword>
<dbReference type="SUPFAM" id="SSF52540">
    <property type="entry name" value="P-loop containing nucleoside triphosphate hydrolases"/>
    <property type="match status" value="1"/>
</dbReference>
<gene>
    <name evidence="12" type="ORF">OAUR00152_LOCUS23594</name>
</gene>